<dbReference type="PANTHER" id="PTHR32227">
    <property type="entry name" value="GLUCAN ENDO-1,3-BETA-GLUCOSIDASE BG1-RELATED-RELATED"/>
    <property type="match status" value="1"/>
</dbReference>
<comment type="similarity">
    <text evidence="3 11">Belongs to the glycosyl hydrolase 17 family.</text>
</comment>
<dbReference type="Pfam" id="PF07983">
    <property type="entry name" value="X8"/>
    <property type="match status" value="2"/>
</dbReference>
<keyword evidence="5" id="KW-0472">Membrane</keyword>
<proteinExistence type="inferred from homology"/>
<dbReference type="Gene3D" id="3.20.20.80">
    <property type="entry name" value="Glycosidases"/>
    <property type="match status" value="2"/>
</dbReference>
<dbReference type="PROSITE" id="PS00587">
    <property type="entry name" value="GLYCOSYL_HYDROL_F17"/>
    <property type="match status" value="2"/>
</dbReference>
<dbReference type="InterPro" id="IPR044965">
    <property type="entry name" value="Glyco_hydro_17_plant"/>
</dbReference>
<keyword evidence="5" id="KW-0449">Lipoprotein</keyword>
<reference evidence="14 15" key="1">
    <citation type="submission" date="2024-11" db="EMBL/GenBank/DDBJ databases">
        <title>A near-complete genome assembly of Cinchona calisaya.</title>
        <authorList>
            <person name="Lian D.C."/>
            <person name="Zhao X.W."/>
            <person name="Wei L."/>
        </authorList>
    </citation>
    <scope>NUCLEOTIDE SEQUENCE [LARGE SCALE GENOMIC DNA]</scope>
    <source>
        <tissue evidence="14">Nenye</tissue>
    </source>
</reference>
<evidence type="ECO:0000256" key="4">
    <source>
        <dbReference type="ARBA" id="ARBA00012780"/>
    </source>
</evidence>
<dbReference type="Pfam" id="PF00332">
    <property type="entry name" value="Glyco_hydro_17"/>
    <property type="match status" value="2"/>
</dbReference>
<evidence type="ECO:0000256" key="11">
    <source>
        <dbReference type="RuleBase" id="RU004335"/>
    </source>
</evidence>
<dbReference type="InterPro" id="IPR012946">
    <property type="entry name" value="X8"/>
</dbReference>
<evidence type="ECO:0000256" key="1">
    <source>
        <dbReference type="ARBA" id="ARBA00000382"/>
    </source>
</evidence>
<gene>
    <name evidence="14" type="ORF">ACH5RR_031879</name>
</gene>
<keyword evidence="10 12" id="KW-0326">Glycosidase</keyword>
<dbReference type="FunFam" id="3.20.20.80:FF:000002">
    <property type="entry name" value="Glucan endo-1,3-beta-glucosidase 3"/>
    <property type="match status" value="1"/>
</dbReference>
<evidence type="ECO:0000256" key="7">
    <source>
        <dbReference type="ARBA" id="ARBA00022801"/>
    </source>
</evidence>
<dbReference type="InterPro" id="IPR017853">
    <property type="entry name" value="GH"/>
</dbReference>
<comment type="subcellular location">
    <subcellularLocation>
        <location evidence="2">Cell membrane</location>
        <topology evidence="2">Lipid-anchor</topology>
        <topology evidence="2">GPI-anchor</topology>
    </subcellularLocation>
</comment>
<evidence type="ECO:0000256" key="3">
    <source>
        <dbReference type="ARBA" id="ARBA00008773"/>
    </source>
</evidence>
<accession>A0ABD2YJH9</accession>
<dbReference type="EMBL" id="JBJUIK010000013">
    <property type="protein sequence ID" value="KAL3506497.1"/>
    <property type="molecule type" value="Genomic_DNA"/>
</dbReference>
<keyword evidence="5" id="KW-0325">Glycoprotein</keyword>
<evidence type="ECO:0000313" key="15">
    <source>
        <dbReference type="Proteomes" id="UP001630127"/>
    </source>
</evidence>
<keyword evidence="5" id="KW-0336">GPI-anchor</keyword>
<dbReference type="FunFam" id="3.20.20.80:FF:000005">
    <property type="entry name" value="Glucan endo-1,3-beta-glucosidase 14"/>
    <property type="match status" value="1"/>
</dbReference>
<organism evidence="14 15">
    <name type="scientific">Cinchona calisaya</name>
    <dbReference type="NCBI Taxonomy" id="153742"/>
    <lineage>
        <taxon>Eukaryota</taxon>
        <taxon>Viridiplantae</taxon>
        <taxon>Streptophyta</taxon>
        <taxon>Embryophyta</taxon>
        <taxon>Tracheophyta</taxon>
        <taxon>Spermatophyta</taxon>
        <taxon>Magnoliopsida</taxon>
        <taxon>eudicotyledons</taxon>
        <taxon>Gunneridae</taxon>
        <taxon>Pentapetalae</taxon>
        <taxon>asterids</taxon>
        <taxon>lamiids</taxon>
        <taxon>Gentianales</taxon>
        <taxon>Rubiaceae</taxon>
        <taxon>Cinchonoideae</taxon>
        <taxon>Cinchoneae</taxon>
        <taxon>Cinchona</taxon>
    </lineage>
</organism>
<dbReference type="GO" id="GO:0005886">
    <property type="term" value="C:plasma membrane"/>
    <property type="evidence" value="ECO:0007669"/>
    <property type="project" value="UniProtKB-SubCell"/>
</dbReference>
<dbReference type="GO" id="GO:0006952">
    <property type="term" value="P:defense response"/>
    <property type="evidence" value="ECO:0007669"/>
    <property type="project" value="UniProtKB-KW"/>
</dbReference>
<comment type="catalytic activity">
    <reaction evidence="1">
        <text>Hydrolysis of (1-&gt;3)-beta-D-glucosidic linkages in (1-&gt;3)-beta-D-glucans.</text>
        <dbReference type="EC" id="3.2.1.39"/>
    </reaction>
</comment>
<sequence length="859" mass="95480">MCGNNLPSIYHTIQLLQSMNCEIIKLQDANHDALQLLSGTNLRVSITIANDIIADIASNQTTADQWVRENVLAYYPGTMIRFILVGQEVLSHNDTTLWYNLVPAMTRIHDSVRANKIQNIKIGTPLDMNILESTFPPSTGKFRPDIPHDQVMIPLLNFLTRTSSYFFVNVFPYYTWSENPTNVSLNLALFRGDQNSSYTDPESGLIYTNLLDQMLDSVLFATRKLGFDHISLAISETGWPSAGDIDQPGANIYNAATYNRNLVRKMTTKPPIGTPARPGMLIPTFIHSLFDENWKPGRATERHFGILQPNGWPLYELDLIGTRGDGNYPDLPMPLNNEPFEGNLWCVVASGVNLSELGLALNFICSHGNGICDALAPRQECYEPVSIIAHASYAFSSYWAKFRSQGTACYFNGLAMQTTRDPNAISSKIGVNYGLNGNNLPSVYQSIELLQKLNAGRVKIFDTNTEVLKLLSGTKLQVSIMVPNQILPDIASDQEIADKWVLENVLAYYPNTMIRYILVGNEILSSNDTMLCYNLVPAMLKIHNSIKAQNIQNIKIGTPLAMDILESTFPPSSGKFRPEIPTYQVMVPLLNFLNRTRSFFFLNVYPYFAWSENPKNVNLDFALFAAKTSSSYKDPGSGLIYTNLLDQMLDSVIFAIRKVGFNNISLAISETGWPNAGDIDQPGANIHNAATYNRNLVRKITSKPPIGTPARPGVVIPTFIFSLYDEHQKSGPGTERHWGILQPNGQPNYALDLSGLSSARFYTPLPEPTNNKRFRGKLWCVVDAGVNFIELGPILDLTCKEGNGICDALAPGKDCYEPVSGIAHASYAFSSYWAKYRNSNGSTCYFNGFATQTTRDPSK</sequence>
<dbReference type="Gene3D" id="1.20.58.1040">
    <property type="match status" value="1"/>
</dbReference>
<keyword evidence="6" id="KW-0732">Signal</keyword>
<comment type="caution">
    <text evidence="14">The sequence shown here is derived from an EMBL/GenBank/DDBJ whole genome shotgun (WGS) entry which is preliminary data.</text>
</comment>
<dbReference type="SMART" id="SM00768">
    <property type="entry name" value="X8"/>
    <property type="match status" value="2"/>
</dbReference>
<keyword evidence="9" id="KW-1015">Disulfide bond</keyword>
<evidence type="ECO:0000256" key="12">
    <source>
        <dbReference type="RuleBase" id="RU004336"/>
    </source>
</evidence>
<feature type="domain" description="X8" evidence="13">
    <location>
        <begin position="778"/>
        <end position="858"/>
    </location>
</feature>
<dbReference type="SUPFAM" id="SSF51445">
    <property type="entry name" value="(Trans)glycosidases"/>
    <property type="match status" value="2"/>
</dbReference>
<dbReference type="GO" id="GO:0098552">
    <property type="term" value="C:side of membrane"/>
    <property type="evidence" value="ECO:0007669"/>
    <property type="project" value="UniProtKB-KW"/>
</dbReference>
<feature type="domain" description="X8" evidence="13">
    <location>
        <begin position="344"/>
        <end position="427"/>
    </location>
</feature>
<keyword evidence="15" id="KW-1185">Reference proteome</keyword>
<keyword evidence="8" id="KW-0611">Plant defense</keyword>
<dbReference type="GO" id="GO:0042973">
    <property type="term" value="F:glucan endo-1,3-beta-D-glucosidase activity"/>
    <property type="evidence" value="ECO:0007669"/>
    <property type="project" value="UniProtKB-EC"/>
</dbReference>
<name>A0ABD2YJH9_9GENT</name>
<evidence type="ECO:0000256" key="8">
    <source>
        <dbReference type="ARBA" id="ARBA00022821"/>
    </source>
</evidence>
<dbReference type="EC" id="3.2.1.39" evidence="4"/>
<evidence type="ECO:0000256" key="9">
    <source>
        <dbReference type="ARBA" id="ARBA00023157"/>
    </source>
</evidence>
<evidence type="ECO:0000256" key="10">
    <source>
        <dbReference type="ARBA" id="ARBA00023295"/>
    </source>
</evidence>
<dbReference type="InterPro" id="IPR000490">
    <property type="entry name" value="Glyco_hydro_17"/>
</dbReference>
<evidence type="ECO:0000313" key="14">
    <source>
        <dbReference type="EMBL" id="KAL3506497.1"/>
    </source>
</evidence>
<dbReference type="Proteomes" id="UP001630127">
    <property type="component" value="Unassembled WGS sequence"/>
</dbReference>
<evidence type="ECO:0000256" key="5">
    <source>
        <dbReference type="ARBA" id="ARBA00022622"/>
    </source>
</evidence>
<evidence type="ECO:0000259" key="13">
    <source>
        <dbReference type="SMART" id="SM00768"/>
    </source>
</evidence>
<evidence type="ECO:0000256" key="2">
    <source>
        <dbReference type="ARBA" id="ARBA00004609"/>
    </source>
</evidence>
<evidence type="ECO:0000256" key="6">
    <source>
        <dbReference type="ARBA" id="ARBA00022729"/>
    </source>
</evidence>
<keyword evidence="7 12" id="KW-0378">Hydrolase</keyword>
<protein>
    <recommendedName>
        <fullName evidence="4">glucan endo-1,3-beta-D-glucosidase</fullName>
        <ecNumber evidence="4">3.2.1.39</ecNumber>
    </recommendedName>
</protein>
<dbReference type="AlphaFoldDB" id="A0ABD2YJH9"/>